<organism evidence="2 3">
    <name type="scientific">Megaselia scalaris</name>
    <name type="common">Humpbacked fly</name>
    <name type="synonym">Phora scalaris</name>
    <dbReference type="NCBI Taxonomy" id="36166"/>
    <lineage>
        <taxon>Eukaryota</taxon>
        <taxon>Metazoa</taxon>
        <taxon>Ecdysozoa</taxon>
        <taxon>Arthropoda</taxon>
        <taxon>Hexapoda</taxon>
        <taxon>Insecta</taxon>
        <taxon>Pterygota</taxon>
        <taxon>Neoptera</taxon>
        <taxon>Endopterygota</taxon>
        <taxon>Diptera</taxon>
        <taxon>Brachycera</taxon>
        <taxon>Muscomorpha</taxon>
        <taxon>Platypezoidea</taxon>
        <taxon>Phoridae</taxon>
        <taxon>Megaseliini</taxon>
        <taxon>Megaselia</taxon>
    </lineage>
</organism>
<protein>
    <submittedName>
        <fullName evidence="2">Uncharacterized protein</fullName>
    </submittedName>
</protein>
<keyword evidence="1" id="KW-0175">Coiled coil</keyword>
<reference evidence="2" key="2">
    <citation type="submission" date="2015-06" db="UniProtKB">
        <authorList>
            <consortium name="EnsemblMetazoa"/>
        </authorList>
    </citation>
    <scope>IDENTIFICATION</scope>
</reference>
<evidence type="ECO:0000313" key="2">
    <source>
        <dbReference type="EnsemblMetazoa" id="MESCA009700-PA"/>
    </source>
</evidence>
<accession>T1H0L9</accession>
<evidence type="ECO:0000313" key="3">
    <source>
        <dbReference type="Proteomes" id="UP000015102"/>
    </source>
</evidence>
<proteinExistence type="predicted"/>
<dbReference type="EMBL" id="CAQQ02376672">
    <property type="status" value="NOT_ANNOTATED_CDS"/>
    <property type="molecule type" value="Genomic_DNA"/>
</dbReference>
<feature type="coiled-coil region" evidence="1">
    <location>
        <begin position="86"/>
        <end position="113"/>
    </location>
</feature>
<dbReference type="HOGENOM" id="CLU_1717804_0_0_1"/>
<dbReference type="EnsemblMetazoa" id="MESCA009700-RA">
    <property type="protein sequence ID" value="MESCA009700-PA"/>
    <property type="gene ID" value="MESCA009700"/>
</dbReference>
<dbReference type="AlphaFoldDB" id="T1H0L9"/>
<name>T1H0L9_MEGSC</name>
<evidence type="ECO:0000256" key="1">
    <source>
        <dbReference type="SAM" id="Coils"/>
    </source>
</evidence>
<dbReference type="Proteomes" id="UP000015102">
    <property type="component" value="Unassembled WGS sequence"/>
</dbReference>
<reference evidence="3" key="1">
    <citation type="submission" date="2013-02" db="EMBL/GenBank/DDBJ databases">
        <authorList>
            <person name="Hughes D."/>
        </authorList>
    </citation>
    <scope>NUCLEOTIDE SEQUENCE</scope>
    <source>
        <strain>Durham</strain>
        <strain evidence="3">NC isolate 2 -- Noor lab</strain>
    </source>
</reference>
<sequence>FYLKLLPDLSKFPNDITGKLPGGGGGGQGSEAFSVRTYQDTVKKILDEAINSMKSFAEIYTKGVDKLITDVETTTIKDIKKSIQASEGLEKLTKTALAEIEKIEKKLDEIETLMSKKDFYIRQEYNIARYKLDTSVSAFHWDYYGRANYVWSG</sequence>
<keyword evidence="3" id="KW-1185">Reference proteome</keyword>